<dbReference type="Gene3D" id="3.40.50.1010">
    <property type="entry name" value="5'-nuclease"/>
    <property type="match status" value="1"/>
</dbReference>
<sequence length="483" mass="54881">MSFNVTSSSTSVPVIPSSDLLTVGEVKGYSAEKLNEFLKARLKNIDVHINTITETQQVDGDSFLDLTAVNFERWGIPGGPAKKIERLINDIQGETTTNTRLVHVYVDHSNIVIEGKKTVSAFEHIFDKNSKTYYMSHNPVIVGSRPPPNDSGDDNKTHTKEKRVDTEIAVSMVIDTLINIKNPGILILVSGDGDFEPALKLIIEAGELKVGKNKVKFMSLDPEYKLFSFGSGPEPTNRKKSLDIFHNNNQIWENKDLIDCYIGLQSSFCWWHRTDTDLKLATRWLENNFKDIQMRSEIARMTYTIQTAHTAFPEDSERFYRSLKRAGTSIDDIPQFTPKTYPIDENDEDLKECVKLIKSKLSVLKSLLPTDAERERCEYVECFLDIAIIIARKNKRSADVAFKEDYIYGIVTTAELWYFLKYNSEGIFYTGKNPLRVEFNESALEDSNEELNLRNNVRKVLEVIVGLLIDKVGTIEPSVKKAK</sequence>
<gene>
    <name evidence="2" type="ORF">FMOSSE_LOCUS12789</name>
</gene>
<evidence type="ECO:0000313" key="3">
    <source>
        <dbReference type="Proteomes" id="UP000789375"/>
    </source>
</evidence>
<feature type="compositionally biased region" description="Basic and acidic residues" evidence="1">
    <location>
        <begin position="153"/>
        <end position="162"/>
    </location>
</feature>
<reference evidence="2" key="1">
    <citation type="submission" date="2021-06" db="EMBL/GenBank/DDBJ databases">
        <authorList>
            <person name="Kallberg Y."/>
            <person name="Tangrot J."/>
            <person name="Rosling A."/>
        </authorList>
    </citation>
    <scope>NUCLEOTIDE SEQUENCE</scope>
    <source>
        <strain evidence="2">87-6 pot B 2015</strain>
    </source>
</reference>
<proteinExistence type="predicted"/>
<name>A0A9N9EHX7_FUNMO</name>
<dbReference type="AlphaFoldDB" id="A0A9N9EHX7"/>
<organism evidence="2 3">
    <name type="scientific">Funneliformis mosseae</name>
    <name type="common">Endomycorrhizal fungus</name>
    <name type="synonym">Glomus mosseae</name>
    <dbReference type="NCBI Taxonomy" id="27381"/>
    <lineage>
        <taxon>Eukaryota</taxon>
        <taxon>Fungi</taxon>
        <taxon>Fungi incertae sedis</taxon>
        <taxon>Mucoromycota</taxon>
        <taxon>Glomeromycotina</taxon>
        <taxon>Glomeromycetes</taxon>
        <taxon>Glomerales</taxon>
        <taxon>Glomeraceae</taxon>
        <taxon>Funneliformis</taxon>
    </lineage>
</organism>
<evidence type="ECO:0000256" key="1">
    <source>
        <dbReference type="SAM" id="MobiDB-lite"/>
    </source>
</evidence>
<feature type="region of interest" description="Disordered" evidence="1">
    <location>
        <begin position="139"/>
        <end position="162"/>
    </location>
</feature>
<dbReference type="Proteomes" id="UP000789375">
    <property type="component" value="Unassembled WGS sequence"/>
</dbReference>
<keyword evidence="3" id="KW-1185">Reference proteome</keyword>
<protein>
    <submittedName>
        <fullName evidence="2">4073_t:CDS:1</fullName>
    </submittedName>
</protein>
<comment type="caution">
    <text evidence="2">The sequence shown here is derived from an EMBL/GenBank/DDBJ whole genome shotgun (WGS) entry which is preliminary data.</text>
</comment>
<accession>A0A9N9EHX7</accession>
<dbReference type="EMBL" id="CAJVPP010006504">
    <property type="protein sequence ID" value="CAG8679033.1"/>
    <property type="molecule type" value="Genomic_DNA"/>
</dbReference>
<evidence type="ECO:0000313" key="2">
    <source>
        <dbReference type="EMBL" id="CAG8679033.1"/>
    </source>
</evidence>